<name>A0A7J5ATG1_9FLAO</name>
<organism evidence="1 2">
    <name type="scientific">Tenacibaculum aiptasiae</name>
    <dbReference type="NCBI Taxonomy" id="426481"/>
    <lineage>
        <taxon>Bacteria</taxon>
        <taxon>Pseudomonadati</taxon>
        <taxon>Bacteroidota</taxon>
        <taxon>Flavobacteriia</taxon>
        <taxon>Flavobacteriales</taxon>
        <taxon>Flavobacteriaceae</taxon>
        <taxon>Tenacibaculum</taxon>
    </lineage>
</organism>
<dbReference type="OrthoDB" id="1421718at2"/>
<accession>A0A7J5ATG1</accession>
<evidence type="ECO:0000313" key="2">
    <source>
        <dbReference type="Proteomes" id="UP000467305"/>
    </source>
</evidence>
<dbReference type="Proteomes" id="UP000467305">
    <property type="component" value="Unassembled WGS sequence"/>
</dbReference>
<proteinExistence type="predicted"/>
<protein>
    <submittedName>
        <fullName evidence="1">Uncharacterized protein</fullName>
    </submittedName>
</protein>
<dbReference type="EMBL" id="WAAU01000001">
    <property type="protein sequence ID" value="KAB1160934.1"/>
    <property type="molecule type" value="Genomic_DNA"/>
</dbReference>
<dbReference type="AlphaFoldDB" id="A0A7J5ATG1"/>
<sequence>MTYYTFHIDDSGAIEDIEYKEVNGKNIPTYKMYDDNDFNRLNDILFSLNDYILNEKALNIFKDSKTIKYDLTKVVVLRKEKLFGIFKKNKSYEYYHLNFSEEYTIQCYDWIDFEKSEIYAINNKTKERIKILSHQQKLELITENKSSSDQSFSFEVKKVVFGKNFDFEIDFFKIPLYSSGEYVSERFKNKMKKAGISDIKFAERTEQLNKIWQPMFPVIEFINKNGC</sequence>
<comment type="caution">
    <text evidence="1">The sequence shown here is derived from an EMBL/GenBank/DDBJ whole genome shotgun (WGS) entry which is preliminary data.</text>
</comment>
<gene>
    <name evidence="1" type="ORF">F7018_00015</name>
</gene>
<reference evidence="1 2" key="1">
    <citation type="submission" date="2019-09" db="EMBL/GenBank/DDBJ databases">
        <authorList>
            <person name="Cao W.R."/>
        </authorList>
    </citation>
    <scope>NUCLEOTIDE SEQUENCE [LARGE SCALE GENOMIC DNA]</scope>
    <source>
        <strain evidence="2">a4</strain>
    </source>
</reference>
<keyword evidence="2" id="KW-1185">Reference proteome</keyword>
<dbReference type="RefSeq" id="WP_150897927.1">
    <property type="nucleotide sequence ID" value="NZ_WAAU01000001.1"/>
</dbReference>
<evidence type="ECO:0000313" key="1">
    <source>
        <dbReference type="EMBL" id="KAB1160934.1"/>
    </source>
</evidence>